<dbReference type="AlphaFoldDB" id="A0A078H9U3"/>
<dbReference type="InterPro" id="IPR036691">
    <property type="entry name" value="Endo/exonu/phosph_ase_sf"/>
</dbReference>
<dbReference type="Proteomes" id="UP000028999">
    <property type="component" value="Unassembled WGS sequence"/>
</dbReference>
<dbReference type="SUPFAM" id="SSF56219">
    <property type="entry name" value="DNase I-like"/>
    <property type="match status" value="1"/>
</dbReference>
<organism evidence="1 2">
    <name type="scientific">Brassica napus</name>
    <name type="common">Rape</name>
    <dbReference type="NCBI Taxonomy" id="3708"/>
    <lineage>
        <taxon>Eukaryota</taxon>
        <taxon>Viridiplantae</taxon>
        <taxon>Streptophyta</taxon>
        <taxon>Embryophyta</taxon>
        <taxon>Tracheophyta</taxon>
        <taxon>Spermatophyta</taxon>
        <taxon>Magnoliopsida</taxon>
        <taxon>eudicotyledons</taxon>
        <taxon>Gunneridae</taxon>
        <taxon>Pentapetalae</taxon>
        <taxon>rosids</taxon>
        <taxon>malvids</taxon>
        <taxon>Brassicales</taxon>
        <taxon>Brassicaceae</taxon>
        <taxon>Brassiceae</taxon>
        <taxon>Brassica</taxon>
    </lineage>
</organism>
<dbReference type="OMA" id="SARIFCK"/>
<dbReference type="Gene3D" id="3.60.10.10">
    <property type="entry name" value="Endonuclease/exonuclease/phosphatase"/>
    <property type="match status" value="1"/>
</dbReference>
<protein>
    <submittedName>
        <fullName evidence="1">BnaC06g29590D protein</fullName>
    </submittedName>
</protein>
<evidence type="ECO:0000313" key="2">
    <source>
        <dbReference type="Proteomes" id="UP000028999"/>
    </source>
</evidence>
<proteinExistence type="predicted"/>
<dbReference type="EMBL" id="LK032317">
    <property type="protein sequence ID" value="CDY33593.1"/>
    <property type="molecule type" value="Genomic_DNA"/>
</dbReference>
<name>A0A078H9U3_BRANA</name>
<dbReference type="PANTHER" id="PTHR33710:SF77">
    <property type="entry name" value="DNASE I-LIKE SUPERFAMILY PROTEIN"/>
    <property type="match status" value="1"/>
</dbReference>
<dbReference type="PANTHER" id="PTHR33710">
    <property type="entry name" value="BNAC02G09200D PROTEIN"/>
    <property type="match status" value="1"/>
</dbReference>
<accession>A0A078H9U3</accession>
<sequence length="143" mass="16398">MRDFRECLERSSLADLQFSGHNFTWTNHSVSKKLDRILCNEDWVEQFSDSIGVFGKPGISDHSPCCIFLDQLKPPQKRSFRFFAHLNDHPEFSALIKFTWNALPFYGSKQLCVSKKLKEVMSPDTRLLPGLSTKIAFPPDQGC</sequence>
<reference evidence="1 2" key="1">
    <citation type="journal article" date="2014" name="Science">
        <title>Plant genetics. Early allopolyploid evolution in the post-Neolithic Brassica napus oilseed genome.</title>
        <authorList>
            <person name="Chalhoub B."/>
            <person name="Denoeud F."/>
            <person name="Liu S."/>
            <person name="Parkin I.A."/>
            <person name="Tang H."/>
            <person name="Wang X."/>
            <person name="Chiquet J."/>
            <person name="Belcram H."/>
            <person name="Tong C."/>
            <person name="Samans B."/>
            <person name="Correa M."/>
            <person name="Da Silva C."/>
            <person name="Just J."/>
            <person name="Falentin C."/>
            <person name="Koh C.S."/>
            <person name="Le Clainche I."/>
            <person name="Bernard M."/>
            <person name="Bento P."/>
            <person name="Noel B."/>
            <person name="Labadie K."/>
            <person name="Alberti A."/>
            <person name="Charles M."/>
            <person name="Arnaud D."/>
            <person name="Guo H."/>
            <person name="Daviaud C."/>
            <person name="Alamery S."/>
            <person name="Jabbari K."/>
            <person name="Zhao M."/>
            <person name="Edger P.P."/>
            <person name="Chelaifa H."/>
            <person name="Tack D."/>
            <person name="Lassalle G."/>
            <person name="Mestiri I."/>
            <person name="Schnel N."/>
            <person name="Le Paslier M.C."/>
            <person name="Fan G."/>
            <person name="Renault V."/>
            <person name="Bayer P.E."/>
            <person name="Golicz A.A."/>
            <person name="Manoli S."/>
            <person name="Lee T.H."/>
            <person name="Thi V.H."/>
            <person name="Chalabi S."/>
            <person name="Hu Q."/>
            <person name="Fan C."/>
            <person name="Tollenaere R."/>
            <person name="Lu Y."/>
            <person name="Battail C."/>
            <person name="Shen J."/>
            <person name="Sidebottom C.H."/>
            <person name="Wang X."/>
            <person name="Canaguier A."/>
            <person name="Chauveau A."/>
            <person name="Berard A."/>
            <person name="Deniot G."/>
            <person name="Guan M."/>
            <person name="Liu Z."/>
            <person name="Sun F."/>
            <person name="Lim Y.P."/>
            <person name="Lyons E."/>
            <person name="Town C.D."/>
            <person name="Bancroft I."/>
            <person name="Wang X."/>
            <person name="Meng J."/>
            <person name="Ma J."/>
            <person name="Pires J.C."/>
            <person name="King G.J."/>
            <person name="Brunel D."/>
            <person name="Delourme R."/>
            <person name="Renard M."/>
            <person name="Aury J.M."/>
            <person name="Adams K.L."/>
            <person name="Batley J."/>
            <person name="Snowdon R.J."/>
            <person name="Tost J."/>
            <person name="Edwards D."/>
            <person name="Zhou Y."/>
            <person name="Hua W."/>
            <person name="Sharpe A.G."/>
            <person name="Paterson A.H."/>
            <person name="Guan C."/>
            <person name="Wincker P."/>
        </authorList>
    </citation>
    <scope>NUCLEOTIDE SEQUENCE [LARGE SCALE GENOMIC DNA]</scope>
    <source>
        <strain evidence="2">cv. Darmor-bzh</strain>
    </source>
</reference>
<gene>
    <name evidence="1" type="primary">BnaC06g29590D</name>
    <name evidence="1" type="ORF">GSBRNA2T00054889001</name>
</gene>
<evidence type="ECO:0000313" key="1">
    <source>
        <dbReference type="EMBL" id="CDY33593.1"/>
    </source>
</evidence>
<dbReference type="Gramene" id="CDY33593">
    <property type="protein sequence ID" value="CDY33593"/>
    <property type="gene ID" value="GSBRNA2T00054889001"/>
</dbReference>
<dbReference type="PaxDb" id="3708-A0A078H9U3"/>
<keyword evidence="2" id="KW-1185">Reference proteome</keyword>